<protein>
    <submittedName>
        <fullName evidence="1">Uncharacterized protein</fullName>
    </submittedName>
</protein>
<gene>
    <name evidence="1" type="ORF">CYLTODRAFT_317143</name>
</gene>
<feature type="non-terminal residue" evidence="1">
    <location>
        <position position="1"/>
    </location>
</feature>
<dbReference type="OrthoDB" id="5424209at2759"/>
<name>A0A0D7B7Q9_9AGAR</name>
<keyword evidence="2" id="KW-1185">Reference proteome</keyword>
<reference evidence="1 2" key="1">
    <citation type="journal article" date="2015" name="Fungal Genet. Biol.">
        <title>Evolution of novel wood decay mechanisms in Agaricales revealed by the genome sequences of Fistulina hepatica and Cylindrobasidium torrendii.</title>
        <authorList>
            <person name="Floudas D."/>
            <person name="Held B.W."/>
            <person name="Riley R."/>
            <person name="Nagy L.G."/>
            <person name="Koehler G."/>
            <person name="Ransdell A.S."/>
            <person name="Younus H."/>
            <person name="Chow J."/>
            <person name="Chiniquy J."/>
            <person name="Lipzen A."/>
            <person name="Tritt A."/>
            <person name="Sun H."/>
            <person name="Haridas S."/>
            <person name="LaButti K."/>
            <person name="Ohm R.A."/>
            <person name="Kues U."/>
            <person name="Blanchette R.A."/>
            <person name="Grigoriev I.V."/>
            <person name="Minto R.E."/>
            <person name="Hibbett D.S."/>
        </authorList>
    </citation>
    <scope>NUCLEOTIDE SEQUENCE [LARGE SCALE GENOMIC DNA]</scope>
    <source>
        <strain evidence="1 2">FP15055 ss-10</strain>
    </source>
</reference>
<dbReference type="EMBL" id="KN880584">
    <property type="protein sequence ID" value="KIY65581.1"/>
    <property type="molecule type" value="Genomic_DNA"/>
</dbReference>
<sequence length="99" mass="10504">QASGVVQPDEIWKPTQLDIHGEECLLVVKHGLATGTTIGRVTGMESFTRNFNEYGAKQTSMEIAVLPYSNANGPFSGPGDSGLIVLDRDGRILGMLNGG</sequence>
<evidence type="ECO:0000313" key="2">
    <source>
        <dbReference type="Proteomes" id="UP000054007"/>
    </source>
</evidence>
<proteinExistence type="predicted"/>
<dbReference type="Proteomes" id="UP000054007">
    <property type="component" value="Unassembled WGS sequence"/>
</dbReference>
<organism evidence="1 2">
    <name type="scientific">Cylindrobasidium torrendii FP15055 ss-10</name>
    <dbReference type="NCBI Taxonomy" id="1314674"/>
    <lineage>
        <taxon>Eukaryota</taxon>
        <taxon>Fungi</taxon>
        <taxon>Dikarya</taxon>
        <taxon>Basidiomycota</taxon>
        <taxon>Agaricomycotina</taxon>
        <taxon>Agaricomycetes</taxon>
        <taxon>Agaricomycetidae</taxon>
        <taxon>Agaricales</taxon>
        <taxon>Marasmiineae</taxon>
        <taxon>Physalacriaceae</taxon>
        <taxon>Cylindrobasidium</taxon>
    </lineage>
</organism>
<accession>A0A0D7B7Q9</accession>
<evidence type="ECO:0000313" key="1">
    <source>
        <dbReference type="EMBL" id="KIY65581.1"/>
    </source>
</evidence>
<feature type="non-terminal residue" evidence="1">
    <location>
        <position position="99"/>
    </location>
</feature>
<dbReference type="STRING" id="1314674.A0A0D7B7Q9"/>
<dbReference type="AlphaFoldDB" id="A0A0D7B7Q9"/>